<dbReference type="KEGG" id="hhk:HH1059_08850"/>
<reference evidence="1" key="1">
    <citation type="submission" date="2016-02" db="EMBL/GenBank/DDBJ databases">
        <title>Halorhodospira halochloris DSM-1059 complete genome, version 2.</title>
        <authorList>
            <person name="Tsukatani Y."/>
        </authorList>
    </citation>
    <scope>NUCLEOTIDE SEQUENCE</scope>
    <source>
        <strain evidence="1">DSM 1059</strain>
    </source>
</reference>
<evidence type="ECO:0008006" key="3">
    <source>
        <dbReference type="Google" id="ProtNLM"/>
    </source>
</evidence>
<evidence type="ECO:0000313" key="1">
    <source>
        <dbReference type="EMBL" id="BAU57579.2"/>
    </source>
</evidence>
<dbReference type="AlphaFoldDB" id="A0A0X8XC47"/>
<sequence length="192" mass="22451">MTEDAVLAYHTALEFHARAYSVFSESQYQTARAARAATFRGWRFRPVSFPKALQQSAEPFFGVEEHDRSGQSVRVTGLERTLVDALDRPELCGGWEELWRSLEMVEFFDLEQVVEYALLLNKATTVGKVGWFLDLHRDSLMVQEDHLRILRERRPRQPTYIARRDYEKTRFIAEWNLVVPQALVERSWSEVA</sequence>
<evidence type="ECO:0000313" key="2">
    <source>
        <dbReference type="Proteomes" id="UP000218890"/>
    </source>
</evidence>
<keyword evidence="2" id="KW-1185">Reference proteome</keyword>
<protein>
    <recommendedName>
        <fullName evidence="3">Transcriptional regulator</fullName>
    </recommendedName>
</protein>
<gene>
    <name evidence="1" type="ORF">HH1059_08850</name>
</gene>
<accession>A0A0X8XC47</accession>
<name>A0A0X8XC47_HALHR</name>
<dbReference type="EMBL" id="AP017372">
    <property type="protein sequence ID" value="BAU57579.2"/>
    <property type="molecule type" value="Genomic_DNA"/>
</dbReference>
<organism evidence="1 2">
    <name type="scientific">Halorhodospira halochloris</name>
    <name type="common">Ectothiorhodospira halochloris</name>
    <dbReference type="NCBI Taxonomy" id="1052"/>
    <lineage>
        <taxon>Bacteria</taxon>
        <taxon>Pseudomonadati</taxon>
        <taxon>Pseudomonadota</taxon>
        <taxon>Gammaproteobacteria</taxon>
        <taxon>Chromatiales</taxon>
        <taxon>Ectothiorhodospiraceae</taxon>
        <taxon>Halorhodospira</taxon>
    </lineage>
</organism>
<dbReference type="Proteomes" id="UP000218890">
    <property type="component" value="Chromosome"/>
</dbReference>
<proteinExistence type="predicted"/>